<dbReference type="AlphaFoldDB" id="A0A401THM4"/>
<gene>
    <name evidence="1" type="ORF">chiPu_0025992</name>
</gene>
<accession>A0A401THM4</accession>
<feature type="non-terminal residue" evidence="1">
    <location>
        <position position="1"/>
    </location>
</feature>
<organism evidence="1 2">
    <name type="scientific">Chiloscyllium punctatum</name>
    <name type="common">Brownbanded bambooshark</name>
    <name type="synonym">Hemiscyllium punctatum</name>
    <dbReference type="NCBI Taxonomy" id="137246"/>
    <lineage>
        <taxon>Eukaryota</taxon>
        <taxon>Metazoa</taxon>
        <taxon>Chordata</taxon>
        <taxon>Craniata</taxon>
        <taxon>Vertebrata</taxon>
        <taxon>Chondrichthyes</taxon>
        <taxon>Elasmobranchii</taxon>
        <taxon>Galeomorphii</taxon>
        <taxon>Galeoidea</taxon>
        <taxon>Orectolobiformes</taxon>
        <taxon>Hemiscylliidae</taxon>
        <taxon>Chiloscyllium</taxon>
    </lineage>
</organism>
<comment type="caution">
    <text evidence="1">The sequence shown here is derived from an EMBL/GenBank/DDBJ whole genome shotgun (WGS) entry which is preliminary data.</text>
</comment>
<name>A0A401THM4_CHIPU</name>
<proteinExistence type="predicted"/>
<sequence>DKAHSEIVMLAAQCKGHRHEEVIQRQREALAELRARVKVLEQIPTSSKSPFTDQNFVSTL</sequence>
<protein>
    <submittedName>
        <fullName evidence="1">Uncharacterized protein</fullName>
    </submittedName>
</protein>
<dbReference type="EMBL" id="BEZZ01070108">
    <property type="protein sequence ID" value="GCC42116.1"/>
    <property type="molecule type" value="Genomic_DNA"/>
</dbReference>
<reference evidence="1 2" key="1">
    <citation type="journal article" date="2018" name="Nat. Ecol. Evol.">
        <title>Shark genomes provide insights into elasmobranch evolution and the origin of vertebrates.</title>
        <authorList>
            <person name="Hara Y"/>
            <person name="Yamaguchi K"/>
            <person name="Onimaru K"/>
            <person name="Kadota M"/>
            <person name="Koyanagi M"/>
            <person name="Keeley SD"/>
            <person name="Tatsumi K"/>
            <person name="Tanaka K"/>
            <person name="Motone F"/>
            <person name="Kageyama Y"/>
            <person name="Nozu R"/>
            <person name="Adachi N"/>
            <person name="Nishimura O"/>
            <person name="Nakagawa R"/>
            <person name="Tanegashima C"/>
            <person name="Kiyatake I"/>
            <person name="Matsumoto R"/>
            <person name="Murakumo K"/>
            <person name="Nishida K"/>
            <person name="Terakita A"/>
            <person name="Kuratani S"/>
            <person name="Sato K"/>
            <person name="Hyodo S Kuraku.S."/>
        </authorList>
    </citation>
    <scope>NUCLEOTIDE SEQUENCE [LARGE SCALE GENOMIC DNA]</scope>
</reference>
<keyword evidence="2" id="KW-1185">Reference proteome</keyword>
<evidence type="ECO:0000313" key="2">
    <source>
        <dbReference type="Proteomes" id="UP000287033"/>
    </source>
</evidence>
<dbReference type="Proteomes" id="UP000287033">
    <property type="component" value="Unassembled WGS sequence"/>
</dbReference>
<evidence type="ECO:0000313" key="1">
    <source>
        <dbReference type="EMBL" id="GCC42116.1"/>
    </source>
</evidence>